<dbReference type="EMBL" id="JAGPXC010000011">
    <property type="protein sequence ID" value="KAH6645494.1"/>
    <property type="molecule type" value="Genomic_DNA"/>
</dbReference>
<dbReference type="Proteomes" id="UP000758603">
    <property type="component" value="Unassembled WGS sequence"/>
</dbReference>
<feature type="region of interest" description="Disordered" evidence="1">
    <location>
        <begin position="1224"/>
        <end position="1363"/>
    </location>
</feature>
<feature type="compositionally biased region" description="Gly residues" evidence="1">
    <location>
        <begin position="1309"/>
        <end position="1321"/>
    </location>
</feature>
<protein>
    <recommendedName>
        <fullName evidence="4">C2H2-type domain-containing protein</fullName>
    </recommendedName>
</protein>
<organism evidence="2 3">
    <name type="scientific">Truncatella angustata</name>
    <dbReference type="NCBI Taxonomy" id="152316"/>
    <lineage>
        <taxon>Eukaryota</taxon>
        <taxon>Fungi</taxon>
        <taxon>Dikarya</taxon>
        <taxon>Ascomycota</taxon>
        <taxon>Pezizomycotina</taxon>
        <taxon>Sordariomycetes</taxon>
        <taxon>Xylariomycetidae</taxon>
        <taxon>Amphisphaeriales</taxon>
        <taxon>Sporocadaceae</taxon>
        <taxon>Truncatella</taxon>
    </lineage>
</organism>
<feature type="region of interest" description="Disordered" evidence="1">
    <location>
        <begin position="1375"/>
        <end position="1479"/>
    </location>
</feature>
<evidence type="ECO:0008006" key="4">
    <source>
        <dbReference type="Google" id="ProtNLM"/>
    </source>
</evidence>
<evidence type="ECO:0000313" key="3">
    <source>
        <dbReference type="Proteomes" id="UP000758603"/>
    </source>
</evidence>
<dbReference type="OrthoDB" id="4850289at2759"/>
<dbReference type="RefSeq" id="XP_045952008.1">
    <property type="nucleotide sequence ID" value="XM_046106064.1"/>
</dbReference>
<feature type="compositionally biased region" description="Polar residues" evidence="1">
    <location>
        <begin position="23"/>
        <end position="37"/>
    </location>
</feature>
<feature type="compositionally biased region" description="Basic residues" evidence="1">
    <location>
        <begin position="1470"/>
        <end position="1479"/>
    </location>
</feature>
<feature type="compositionally biased region" description="Low complexity" evidence="1">
    <location>
        <begin position="1521"/>
        <end position="1532"/>
    </location>
</feature>
<comment type="caution">
    <text evidence="2">The sequence shown here is derived from an EMBL/GenBank/DDBJ whole genome shotgun (WGS) entry which is preliminary data.</text>
</comment>
<feature type="region of interest" description="Disordered" evidence="1">
    <location>
        <begin position="1521"/>
        <end position="1547"/>
    </location>
</feature>
<feature type="compositionally biased region" description="Polar residues" evidence="1">
    <location>
        <begin position="1280"/>
        <end position="1293"/>
    </location>
</feature>
<feature type="compositionally biased region" description="Basic and acidic residues" evidence="1">
    <location>
        <begin position="1267"/>
        <end position="1276"/>
    </location>
</feature>
<keyword evidence="3" id="KW-1185">Reference proteome</keyword>
<feature type="region of interest" description="Disordered" evidence="1">
    <location>
        <begin position="157"/>
        <end position="179"/>
    </location>
</feature>
<name>A0A9P8RGR9_9PEZI</name>
<feature type="compositionally biased region" description="Polar residues" evidence="1">
    <location>
        <begin position="1224"/>
        <end position="1240"/>
    </location>
</feature>
<accession>A0A9P8RGR9</accession>
<proteinExistence type="predicted"/>
<reference evidence="2" key="1">
    <citation type="journal article" date="2021" name="Nat. Commun.">
        <title>Genetic determinants of endophytism in the Arabidopsis root mycobiome.</title>
        <authorList>
            <person name="Mesny F."/>
            <person name="Miyauchi S."/>
            <person name="Thiergart T."/>
            <person name="Pickel B."/>
            <person name="Atanasova L."/>
            <person name="Karlsson M."/>
            <person name="Huettel B."/>
            <person name="Barry K.W."/>
            <person name="Haridas S."/>
            <person name="Chen C."/>
            <person name="Bauer D."/>
            <person name="Andreopoulos W."/>
            <person name="Pangilinan J."/>
            <person name="LaButti K."/>
            <person name="Riley R."/>
            <person name="Lipzen A."/>
            <person name="Clum A."/>
            <person name="Drula E."/>
            <person name="Henrissat B."/>
            <person name="Kohler A."/>
            <person name="Grigoriev I.V."/>
            <person name="Martin F.M."/>
            <person name="Hacquard S."/>
        </authorList>
    </citation>
    <scope>NUCLEOTIDE SEQUENCE</scope>
    <source>
        <strain evidence="2">MPI-SDFR-AT-0073</strain>
    </source>
</reference>
<feature type="region of interest" description="Disordered" evidence="1">
    <location>
        <begin position="23"/>
        <end position="68"/>
    </location>
</feature>
<gene>
    <name evidence="2" type="ORF">BKA67DRAFT_651272</name>
</gene>
<dbReference type="GeneID" id="70134955"/>
<evidence type="ECO:0000256" key="1">
    <source>
        <dbReference type="SAM" id="MobiDB-lite"/>
    </source>
</evidence>
<sequence length="1570" mass="176059">MIAPFVASRKRSYSRLRKVVITTTTSQSPDISSTGGSVPQEHLNMENSAPSSEKNKTNPPLDKSYKKVPQQDRWNLEITPLDPNFVLMERYFNRQLRDQHQDVTQILEDHFEASEIEQFVPTHKEPLSQWQEDNKSQFLKLLSTSFKDKIPSLPFAPMKRAPLESQPPTDLSAREHEMQEDRYDPLSFLDEYAPQRTTQNEDGPQAIDDSLGLRGGALDENGTEMLLSDIDEEESSIQWEAHANSQLTTMPRGGVLSYDELPEHAHLIADELQNDTLAHKTSVHLYGRQGFTGTGPSWADFVRAVTWLLGKETELQSNPHAEVNLAIDLFEEKFGGKPSHLLSQEGTFYLDPERYNQHPDNELLDFVTKEMNLLHKTTADRFCFVRLARDKRPTTYRPDGHVPVVHLHRDDIAQRPTVYTRLTSAPTDQNVPSQYSTEFNRAVAQLLQTTSRHQYLNLSYGNIKNTSFQIYAGQEPPPDILDALTTNFEDTSRFGSIHIDLERVGQDHIPLLTERRIDGAVDDTGMALLLDKCMITQFHHIAQAICTYCIDGRYTASTVKSAELYLPYWGFLDQTVDPVVCHFENGFPVSNDGQWISRVNRFKSEKNGDVFNNGFAVWGRAVYSEYVLEVNDVDTAKHPSHTMKNLLDLDLASFKLTISTHLLPNKYDTYDRNMTLRLFTGDEDTFYYVIRFETTEQEWCRIRRSIASSKVRVEMPINNDFKYSYEEETRWDVDPDSYWGPCYDNLHGHNHVTAVESVQTGKILPISAYVPKVAKERSASGTTATAMREQALWKTPSTFANPFRPTIPVNAPPKEPMLRVGPRVPAITMGLRTPNEMANIEDEVHKLRGLILRRTRDCPYEDCGSVFEYDDCATLDLHLREEHTKLRCPFCHIKGDHSQATEGALYAIDQTSALKHLYQEHGEDIINQPDVAAANVGSNFIPKVVRDNTDRNEIVAGYKHCDRCGRDNTACHGTEDRENHAEKRLNGVSPDKRIYYCVCCATAYYENTTGCENVECIGKTGTVDTPPDICCRNCGLLWSGLAKDHIQQHKVVCKPLGGNEGDFCSFCGTRTAGMDHMQRASHAEHCQQRPRPNKRNCPHTNCGQQLRTPVEVVRHLKHAKDHDSTRCLWCEQDFPAEDHPWTDQVKAQHFAGHMGAHAQIPGLSTADVVDVEELKCPGFVDCGVVVSHMTDDQFVQHFLQAHNNMFQFHYPNGQLIPKTEISKISSTRMSQRATSSSPSYPSRGDLRAPGSNKGRRKEPTGSTQARDTLRTGRTPKDMGSASSFDSRLNNLSNIKPVEIPSDEDHDTGDGLGDVPVGGSGSKGKSKHRSFGATSPTFRRLSFKNEPEGEVEDQADQKDGVPENFSMLQLGMTALPPALKSPTEPNFSLKRSRTLSRDSIAGSKVNVPLPKRFKKYHSTSQESIPTMSMAGVDNSKGKVRATPKPRANRAPTPTSEPAPPATPNVTNITRKSARSPKPIKRLAYDGCEEGESDEEEAGDGATVAKPVKTRAKAAVKVPAKVPTKAAVKTPAKTPAKRGRKKASQDIETLPSMKIVPVVDNNATTTRQPRFK</sequence>
<evidence type="ECO:0000313" key="2">
    <source>
        <dbReference type="EMBL" id="KAH6645494.1"/>
    </source>
</evidence>
<feature type="compositionally biased region" description="Basic residues" evidence="1">
    <location>
        <begin position="1436"/>
        <end position="1446"/>
    </location>
</feature>